<evidence type="ECO:0000256" key="1">
    <source>
        <dbReference type="ARBA" id="ARBA00005647"/>
    </source>
</evidence>
<feature type="domain" description="TRASH" evidence="11">
    <location>
        <begin position="7"/>
        <end position="45"/>
    </location>
</feature>
<dbReference type="Pfam" id="PF01246">
    <property type="entry name" value="Ribosomal_L24e"/>
    <property type="match status" value="1"/>
</dbReference>
<dbReference type="GO" id="GO:0019843">
    <property type="term" value="F:rRNA binding"/>
    <property type="evidence" value="ECO:0007669"/>
    <property type="project" value="UniProtKB-UniRule"/>
</dbReference>
<name>A0A133V2B1_9EURY</name>
<feature type="binding site" evidence="10">
    <location>
        <position position="10"/>
    </location>
    <ligand>
        <name>Zn(2+)</name>
        <dbReference type="ChEBI" id="CHEBI:29105"/>
    </ligand>
</feature>
<dbReference type="CDD" id="cd00472">
    <property type="entry name" value="Ribosomal_L24e_L24"/>
    <property type="match status" value="1"/>
</dbReference>
<organism evidence="12 13">
    <name type="scientific">candidate division MSBL1 archaeon SCGC-AAA261C02</name>
    <dbReference type="NCBI Taxonomy" id="1698272"/>
    <lineage>
        <taxon>Archaea</taxon>
        <taxon>Methanobacteriati</taxon>
        <taxon>Methanobacteriota</taxon>
        <taxon>candidate division MSBL1</taxon>
    </lineage>
</organism>
<evidence type="ECO:0000256" key="2">
    <source>
        <dbReference type="ARBA" id="ARBA00022723"/>
    </source>
</evidence>
<feature type="zinc finger region" description="C4-type" evidence="10">
    <location>
        <begin position="7"/>
        <end position="37"/>
    </location>
</feature>
<dbReference type="InterPro" id="IPR055345">
    <property type="entry name" value="Ribosomal_eL24-rel_arc"/>
</dbReference>
<keyword evidence="2 10" id="KW-0479">Metal-binding</keyword>
<proteinExistence type="inferred from homology"/>
<dbReference type="Proteomes" id="UP000070520">
    <property type="component" value="Unassembled WGS sequence"/>
</dbReference>
<evidence type="ECO:0000256" key="8">
    <source>
        <dbReference type="ARBA" id="ARBA00023274"/>
    </source>
</evidence>
<evidence type="ECO:0000256" key="3">
    <source>
        <dbReference type="ARBA" id="ARBA00022730"/>
    </source>
</evidence>
<protein>
    <recommendedName>
        <fullName evidence="10">Large ribosomal subunit protein eL24</fullName>
    </recommendedName>
</protein>
<dbReference type="PANTHER" id="PTHR10792">
    <property type="entry name" value="60S RIBOSOMAL PROTEIN L24"/>
    <property type="match status" value="1"/>
</dbReference>
<evidence type="ECO:0000256" key="7">
    <source>
        <dbReference type="ARBA" id="ARBA00022980"/>
    </source>
</evidence>
<keyword evidence="8 10" id="KW-0687">Ribonucleoprotein</keyword>
<dbReference type="NCBIfam" id="NF034186">
    <property type="entry name" value="PRK14891.1-1"/>
    <property type="match status" value="1"/>
</dbReference>
<evidence type="ECO:0000313" key="13">
    <source>
        <dbReference type="Proteomes" id="UP000070520"/>
    </source>
</evidence>
<keyword evidence="7 10" id="KW-0689">Ribosomal protein</keyword>
<keyword evidence="5 10" id="KW-0862">Zinc</keyword>
<comment type="subunit">
    <text evidence="9 10">Part of the 50S ribosomal subunit. Forms a cluster with proteins L3 and L14.</text>
</comment>
<evidence type="ECO:0000256" key="6">
    <source>
        <dbReference type="ARBA" id="ARBA00022884"/>
    </source>
</evidence>
<comment type="similarity">
    <text evidence="1 10">Belongs to the eukaryotic ribosomal protein eL24 family.</text>
</comment>
<feature type="binding site" evidence="10">
    <location>
        <position position="7"/>
    </location>
    <ligand>
        <name>Zn(2+)</name>
        <dbReference type="ChEBI" id="CHEBI:29105"/>
    </ligand>
</feature>
<dbReference type="Gene3D" id="2.30.170.20">
    <property type="entry name" value="Ribosomal protein L24e"/>
    <property type="match status" value="1"/>
</dbReference>
<evidence type="ECO:0000313" key="12">
    <source>
        <dbReference type="EMBL" id="KXB00555.1"/>
    </source>
</evidence>
<evidence type="ECO:0000256" key="9">
    <source>
        <dbReference type="ARBA" id="ARBA00062681"/>
    </source>
</evidence>
<comment type="caution">
    <text evidence="12">The sequence shown here is derived from an EMBL/GenBank/DDBJ whole genome shotgun (WGS) entry which is preliminary data.</text>
</comment>
<keyword evidence="6 10" id="KW-0694">RNA-binding</keyword>
<dbReference type="SUPFAM" id="SSF57716">
    <property type="entry name" value="Glucocorticoid receptor-like (DNA-binding domain)"/>
    <property type="match status" value="1"/>
</dbReference>
<dbReference type="GO" id="GO:0003735">
    <property type="term" value="F:structural constituent of ribosome"/>
    <property type="evidence" value="ECO:0007669"/>
    <property type="project" value="InterPro"/>
</dbReference>
<dbReference type="GO" id="GO:0006412">
    <property type="term" value="P:translation"/>
    <property type="evidence" value="ECO:0007669"/>
    <property type="project" value="UniProtKB-UniRule"/>
</dbReference>
<feature type="binding site" evidence="10">
    <location>
        <position position="37"/>
    </location>
    <ligand>
        <name>Zn(2+)</name>
        <dbReference type="ChEBI" id="CHEBI:29105"/>
    </ligand>
</feature>
<dbReference type="GO" id="GO:1990904">
    <property type="term" value="C:ribonucleoprotein complex"/>
    <property type="evidence" value="ECO:0007669"/>
    <property type="project" value="UniProtKB-KW"/>
</dbReference>
<evidence type="ECO:0000256" key="4">
    <source>
        <dbReference type="ARBA" id="ARBA00022771"/>
    </source>
</evidence>
<dbReference type="GO" id="GO:0005840">
    <property type="term" value="C:ribosome"/>
    <property type="evidence" value="ECO:0007669"/>
    <property type="project" value="UniProtKB-KW"/>
</dbReference>
<dbReference type="InterPro" id="IPR038630">
    <property type="entry name" value="L24e/L24_sf"/>
</dbReference>
<dbReference type="AlphaFoldDB" id="A0A133V2B1"/>
<comment type="function">
    <text evidence="10">Binds to the 23S rRNA.</text>
</comment>
<evidence type="ECO:0000259" key="11">
    <source>
        <dbReference type="SMART" id="SM00746"/>
    </source>
</evidence>
<dbReference type="SMART" id="SM00746">
    <property type="entry name" value="TRASH"/>
    <property type="match status" value="1"/>
</dbReference>
<dbReference type="FunFam" id="2.30.170.20:FF:000001">
    <property type="entry name" value="probable ribosome biogenesis protein RLP24"/>
    <property type="match status" value="1"/>
</dbReference>
<keyword evidence="3 10" id="KW-0699">rRNA-binding</keyword>
<accession>A0A133V2B1</accession>
<keyword evidence="4 10" id="KW-0863">Zinc-finger</keyword>
<dbReference type="PANTHER" id="PTHR10792:SF1">
    <property type="entry name" value="RIBOSOMAL PROTEIN L24"/>
    <property type="match status" value="1"/>
</dbReference>
<dbReference type="InterPro" id="IPR056366">
    <property type="entry name" value="Ribosomal_eL24"/>
</dbReference>
<comment type="cofactor">
    <cofactor evidence="10">
        <name>Zn(2+)</name>
        <dbReference type="ChEBI" id="CHEBI:29105"/>
    </cofactor>
    <text evidence="10">Binds 1 zinc ion per subunit.</text>
</comment>
<dbReference type="InterPro" id="IPR011017">
    <property type="entry name" value="TRASH_dom"/>
</dbReference>
<feature type="binding site" evidence="10">
    <location>
        <position position="33"/>
    </location>
    <ligand>
        <name>Zn(2+)</name>
        <dbReference type="ChEBI" id="CHEBI:29105"/>
    </ligand>
</feature>
<dbReference type="EMBL" id="LHXW01000002">
    <property type="protein sequence ID" value="KXB00555.1"/>
    <property type="molecule type" value="Genomic_DNA"/>
</dbReference>
<gene>
    <name evidence="10" type="primary">rpl24e</name>
    <name evidence="12" type="ORF">AKJ42_00390</name>
</gene>
<sequence length="63" mass="7464">MPATKRCSFCDERVTPGRGIMYVKRDGRIQYYCSSKCRRNAELGRKPHKVKWTKRSREARGKE</sequence>
<dbReference type="InterPro" id="IPR000988">
    <property type="entry name" value="Ribosomal_eL24-rel_N"/>
</dbReference>
<keyword evidence="13" id="KW-1185">Reference proteome</keyword>
<dbReference type="HAMAP" id="MF_00773">
    <property type="entry name" value="Ribosomal_eL24"/>
    <property type="match status" value="1"/>
</dbReference>
<evidence type="ECO:0000256" key="10">
    <source>
        <dbReference type="HAMAP-Rule" id="MF_00773"/>
    </source>
</evidence>
<reference evidence="12 13" key="1">
    <citation type="journal article" date="2016" name="Sci. Rep.">
        <title>Metabolic traits of an uncultured archaeal lineage -MSBL1- from brine pools of the Red Sea.</title>
        <authorList>
            <person name="Mwirichia R."/>
            <person name="Alam I."/>
            <person name="Rashid M."/>
            <person name="Vinu M."/>
            <person name="Ba-Alawi W."/>
            <person name="Anthony Kamau A."/>
            <person name="Kamanda Ngugi D."/>
            <person name="Goker M."/>
            <person name="Klenk H.P."/>
            <person name="Bajic V."/>
            <person name="Stingl U."/>
        </authorList>
    </citation>
    <scope>NUCLEOTIDE SEQUENCE [LARGE SCALE GENOMIC DNA]</scope>
    <source>
        <strain evidence="12">SCGC-AAA261C02</strain>
    </source>
</reference>
<dbReference type="GO" id="GO:0008270">
    <property type="term" value="F:zinc ion binding"/>
    <property type="evidence" value="ECO:0007669"/>
    <property type="project" value="UniProtKB-UniRule"/>
</dbReference>
<evidence type="ECO:0000256" key="5">
    <source>
        <dbReference type="ARBA" id="ARBA00022833"/>
    </source>
</evidence>